<feature type="transmembrane region" description="Helical" evidence="2">
    <location>
        <begin position="50"/>
        <end position="70"/>
    </location>
</feature>
<keyword evidence="2" id="KW-0812">Transmembrane</keyword>
<evidence type="ECO:0000313" key="3">
    <source>
        <dbReference type="EMBL" id="ASS76406.1"/>
    </source>
</evidence>
<evidence type="ECO:0000313" key="4">
    <source>
        <dbReference type="Proteomes" id="UP000214688"/>
    </source>
</evidence>
<dbReference type="Proteomes" id="UP000214688">
    <property type="component" value="Chromosome"/>
</dbReference>
<feature type="compositionally biased region" description="Basic and acidic residues" evidence="1">
    <location>
        <begin position="1"/>
        <end position="20"/>
    </location>
</feature>
<dbReference type="OrthoDB" id="2379204at2"/>
<gene>
    <name evidence="3" type="ORF">CIG75_16555</name>
</gene>
<name>A0A223D4Q1_9BACL</name>
<protein>
    <submittedName>
        <fullName evidence="3">Uncharacterized protein</fullName>
    </submittedName>
</protein>
<accession>A0A223D4Q1</accession>
<evidence type="ECO:0000256" key="2">
    <source>
        <dbReference type="SAM" id="Phobius"/>
    </source>
</evidence>
<dbReference type="EMBL" id="CP022657">
    <property type="protein sequence ID" value="ASS76406.1"/>
    <property type="molecule type" value="Genomic_DNA"/>
</dbReference>
<dbReference type="AlphaFoldDB" id="A0A223D4Q1"/>
<dbReference type="KEGG" id="tab:CIG75_16555"/>
<evidence type="ECO:0000256" key="1">
    <source>
        <dbReference type="SAM" id="MobiDB-lite"/>
    </source>
</evidence>
<sequence>MTEQQWKHLKNDLKQLKPDEQDQPADAMQFKNKVLQEYDRRTRVQQRSRWFRRVTTALTIAVAVWCGLLITSPFSEEGLVAVPEWKTLSQPKSNQGVQGLAPYDVVSSYFDFLLQRRTEDANALLVDDMREQESVVTQNLSDPHMTGFTIYNASKGSGKIQYSVRVSWGSKTEKASSEAYEVTVTDSVGRWLIAEIKRSGEVVFDGSDGLEISRTQRGKTETFLRKSDWSEAGRWTLFAADPSFSSQLVFVDPEEAPVIYKAAVGMKPQQLVELPKGEAKAVFWTDTNLLAVNFTAAESKKSEVLFYDAIDGKMRDSGWLGGMLRMLGADEYEALHALPNERIRVAAGEGRYLLDLKNRMLSPDHSLGQVAKVKFDVQNVELPVEGLVFSYPDRTPEFLDTVDVISSDQKVDLRKETGFYVFNGIFSDYSLKGSELQVHLKREKGRVQVVTVPYGMLKQFAGQQFVVKVFDEGGKLLADPYEVEVPK</sequence>
<keyword evidence="2" id="KW-1133">Transmembrane helix</keyword>
<keyword evidence="2" id="KW-0472">Membrane</keyword>
<feature type="region of interest" description="Disordered" evidence="1">
    <location>
        <begin position="1"/>
        <end position="24"/>
    </location>
</feature>
<proteinExistence type="predicted"/>
<dbReference type="RefSeq" id="WP_094237639.1">
    <property type="nucleotide sequence ID" value="NZ_CP022657.1"/>
</dbReference>
<organism evidence="3 4">
    <name type="scientific">Tumebacillus algifaecis</name>
    <dbReference type="NCBI Taxonomy" id="1214604"/>
    <lineage>
        <taxon>Bacteria</taxon>
        <taxon>Bacillati</taxon>
        <taxon>Bacillota</taxon>
        <taxon>Bacilli</taxon>
        <taxon>Bacillales</taxon>
        <taxon>Alicyclobacillaceae</taxon>
        <taxon>Tumebacillus</taxon>
    </lineage>
</organism>
<reference evidence="3 4" key="1">
    <citation type="journal article" date="2015" name="Int. J. Syst. Evol. Microbiol.">
        <title>Tumebacillus algifaecis sp. nov., isolated from decomposing algal scum.</title>
        <authorList>
            <person name="Wu Y.F."/>
            <person name="Zhang B."/>
            <person name="Xing P."/>
            <person name="Wu Q.L."/>
            <person name="Liu S.J."/>
        </authorList>
    </citation>
    <scope>NUCLEOTIDE SEQUENCE [LARGE SCALE GENOMIC DNA]</scope>
    <source>
        <strain evidence="3 4">THMBR28</strain>
    </source>
</reference>
<keyword evidence="4" id="KW-1185">Reference proteome</keyword>